<evidence type="ECO:0000313" key="1">
    <source>
        <dbReference type="EMBL" id="CAB9503235.1"/>
    </source>
</evidence>
<dbReference type="EMBL" id="CAICTM010000159">
    <property type="protein sequence ID" value="CAB9503235.1"/>
    <property type="molecule type" value="Genomic_DNA"/>
</dbReference>
<proteinExistence type="predicted"/>
<protein>
    <submittedName>
        <fullName evidence="1">Uncharacterized protein</fullName>
    </submittedName>
</protein>
<keyword evidence="2" id="KW-1185">Reference proteome</keyword>
<reference evidence="1" key="1">
    <citation type="submission" date="2020-06" db="EMBL/GenBank/DDBJ databases">
        <authorList>
            <consortium name="Plant Systems Biology data submission"/>
        </authorList>
    </citation>
    <scope>NUCLEOTIDE SEQUENCE</scope>
    <source>
        <strain evidence="1">D6</strain>
    </source>
</reference>
<dbReference type="AlphaFoldDB" id="A0A9N8DJR1"/>
<comment type="caution">
    <text evidence="1">The sequence shown here is derived from an EMBL/GenBank/DDBJ whole genome shotgun (WGS) entry which is preliminary data.</text>
</comment>
<dbReference type="Proteomes" id="UP001153069">
    <property type="component" value="Unassembled WGS sequence"/>
</dbReference>
<dbReference type="OrthoDB" id="39806at2759"/>
<gene>
    <name evidence="1" type="ORF">SEMRO_160_G072021.1</name>
</gene>
<name>A0A9N8DJR1_9STRA</name>
<organism evidence="1 2">
    <name type="scientific">Seminavis robusta</name>
    <dbReference type="NCBI Taxonomy" id="568900"/>
    <lineage>
        <taxon>Eukaryota</taxon>
        <taxon>Sar</taxon>
        <taxon>Stramenopiles</taxon>
        <taxon>Ochrophyta</taxon>
        <taxon>Bacillariophyta</taxon>
        <taxon>Bacillariophyceae</taxon>
        <taxon>Bacillariophycidae</taxon>
        <taxon>Naviculales</taxon>
        <taxon>Naviculaceae</taxon>
        <taxon>Seminavis</taxon>
    </lineage>
</organism>
<sequence>MSSLIAFADAQDELLAKSANKQQNALNHFDHFLKTYCVQISVPLATAASIPYEGLKGEEPRSPKSINEFWGKMIGAFFTYMGTEARIYCSPKGRRLAYQSATQYCSSVKLYFISRFRYDPPISVFSIDQWKRLREKLRSLYREGCRASGKRMTEGKASSTRDDREAMATGCIWLGTAEAAEFWHLLNTSYHCSGRGSEVALVRTESLSCVEVNESVYQYRVLQLDIQRDKCGPFQSLPIYPHRDGVFEDFYFSLIYQVVLVGCDSPYIFPMFSREALKTTSGKSDSKVSSLWSNLFDDLRNTFEELSDRINEKLSSHCQRKGSNQVMAESPSVSGIAQIFRTGWELRGCDTLFEYICGSFVMSQHAGKTISRWTAKIGDLIVGGQPPMFDDIEVTSGLKRFTDALFEDDTSGRWNPKVRELLVMALLLRYDQFLDILESHPEARRPASEDACMRQRFYHDHLFVCRVKQALDKARVGEVQFSGWVSESHDAFMSRNIPGIPIEKFSLYSGNKDSILMDPRCFVDHFNVLATVTQTMHTNIQRLQHTVNDIRRNQQSSRVLEDFMLENFQKLTKSVERIEARVVGESKPSTATQQEGIIKFSVSSKALTKQMSVADVAVAFFVDNHPEGFRLDKESESWNNLTPSEKKRIRNLFGTVKRAVKVLLLQLDSYPSTKSKDVLRKMFLDAEDRIRSRLGFGNKLITVYTLTQHEEVRQLESARLPDDSPESVRKFFKS</sequence>
<accession>A0A9N8DJR1</accession>
<evidence type="ECO:0000313" key="2">
    <source>
        <dbReference type="Proteomes" id="UP001153069"/>
    </source>
</evidence>